<evidence type="ECO:0000256" key="3">
    <source>
        <dbReference type="ARBA" id="ARBA00006743"/>
    </source>
</evidence>
<dbReference type="GO" id="GO:0071949">
    <property type="term" value="F:FAD binding"/>
    <property type="evidence" value="ECO:0007669"/>
    <property type="project" value="TreeGrafter"/>
</dbReference>
<dbReference type="EMBL" id="BMZQ01000001">
    <property type="protein sequence ID" value="GHD10522.1"/>
    <property type="molecule type" value="Genomic_DNA"/>
</dbReference>
<sequence>MIHIPASIEIVPKQALESAELPGLFPAGTRVYVTDIGTDTVEDLTAAAKRVRDLGYTPVPHFACRRLTTRAALEDRVKRAATEAGVTDVLVIGGGLDKPAGEFASAMEVLNTGVFERNGIKAMGVAGHPEGSPDFSLESAMQALREKQAFADRTGIDVRIVTQFGFDPTKFIGWADSLRAEGINLPVHLGVAGPAKFPTLIKYAAMCGVGNSIDFLKKNALSLTALAVGHNPEEVVGPIEASSRRPSSPITQIHVFPFGGLKKSAEWLVKRGSWDIKTSAYPSALFA</sequence>
<dbReference type="UniPathway" id="UPA00193"/>
<comment type="similarity">
    <text evidence="3 9">Belongs to the methylenetetrahydrofolate reductase family.</text>
</comment>
<reference evidence="10" key="1">
    <citation type="journal article" date="2014" name="Int. J. Syst. Evol. Microbiol.">
        <title>Complete genome sequence of Corynebacterium casei LMG S-19264T (=DSM 44701T), isolated from a smear-ripened cheese.</title>
        <authorList>
            <consortium name="US DOE Joint Genome Institute (JGI-PGF)"/>
            <person name="Walter F."/>
            <person name="Albersmeier A."/>
            <person name="Kalinowski J."/>
            <person name="Ruckert C."/>
        </authorList>
    </citation>
    <scope>NUCLEOTIDE SEQUENCE</scope>
    <source>
        <strain evidence="10">KCTC 42249</strain>
    </source>
</reference>
<protein>
    <recommendedName>
        <fullName evidence="9">Methylenetetrahydrofolate reductase</fullName>
    </recommendedName>
</protein>
<evidence type="ECO:0000256" key="4">
    <source>
        <dbReference type="ARBA" id="ARBA00022630"/>
    </source>
</evidence>
<evidence type="ECO:0000256" key="5">
    <source>
        <dbReference type="ARBA" id="ARBA00022827"/>
    </source>
</evidence>
<evidence type="ECO:0000256" key="7">
    <source>
        <dbReference type="ARBA" id="ARBA00034478"/>
    </source>
</evidence>
<comment type="pathway">
    <text evidence="2 9">One-carbon metabolism; tetrahydrofolate interconversion.</text>
</comment>
<dbReference type="GO" id="GO:0009086">
    <property type="term" value="P:methionine biosynthetic process"/>
    <property type="evidence" value="ECO:0007669"/>
    <property type="project" value="TreeGrafter"/>
</dbReference>
<name>A0A8J3DNZ4_9HYPH</name>
<keyword evidence="11" id="KW-1185">Reference proteome</keyword>
<keyword evidence="6 9" id="KW-0560">Oxidoreductase</keyword>
<evidence type="ECO:0000256" key="9">
    <source>
        <dbReference type="RuleBase" id="RU003862"/>
    </source>
</evidence>
<comment type="caution">
    <text evidence="10">The sequence shown here is derived from an EMBL/GenBank/DDBJ whole genome shotgun (WGS) entry which is preliminary data.</text>
</comment>
<dbReference type="Proteomes" id="UP000630142">
    <property type="component" value="Unassembled WGS sequence"/>
</dbReference>
<reference evidence="10" key="2">
    <citation type="submission" date="2020-09" db="EMBL/GenBank/DDBJ databases">
        <authorList>
            <person name="Sun Q."/>
            <person name="Kim S."/>
        </authorList>
    </citation>
    <scope>NUCLEOTIDE SEQUENCE</scope>
    <source>
        <strain evidence="10">KCTC 42249</strain>
    </source>
</reference>
<evidence type="ECO:0000256" key="1">
    <source>
        <dbReference type="ARBA" id="ARBA00001974"/>
    </source>
</evidence>
<comment type="catalytic activity">
    <reaction evidence="8">
        <text>(6S)-5-methyl-5,6,7,8-tetrahydrofolate + NAD(+) = (6R)-5,10-methylene-5,6,7,8-tetrahydrofolate + NADH + H(+)</text>
        <dbReference type="Rhea" id="RHEA:19821"/>
        <dbReference type="ChEBI" id="CHEBI:15378"/>
        <dbReference type="ChEBI" id="CHEBI:15636"/>
        <dbReference type="ChEBI" id="CHEBI:18608"/>
        <dbReference type="ChEBI" id="CHEBI:57540"/>
        <dbReference type="ChEBI" id="CHEBI:57945"/>
        <dbReference type="EC" id="1.5.1.54"/>
    </reaction>
    <physiologicalReaction direction="right-to-left" evidence="8">
        <dbReference type="Rhea" id="RHEA:19823"/>
    </physiologicalReaction>
</comment>
<comment type="pathway">
    <text evidence="7">Amino-acid biosynthesis; L-methionine biosynthesis via de novo pathway.</text>
</comment>
<dbReference type="PANTHER" id="PTHR45754:SF3">
    <property type="entry name" value="METHYLENETETRAHYDROFOLATE REDUCTASE (NADPH)"/>
    <property type="match status" value="1"/>
</dbReference>
<dbReference type="AlphaFoldDB" id="A0A8J3DNZ4"/>
<dbReference type="GO" id="GO:0005829">
    <property type="term" value="C:cytosol"/>
    <property type="evidence" value="ECO:0007669"/>
    <property type="project" value="TreeGrafter"/>
</dbReference>
<dbReference type="Gene3D" id="3.20.20.220">
    <property type="match status" value="1"/>
</dbReference>
<organism evidence="10 11">
    <name type="scientific">Tianweitania populi</name>
    <dbReference type="NCBI Taxonomy" id="1607949"/>
    <lineage>
        <taxon>Bacteria</taxon>
        <taxon>Pseudomonadati</taxon>
        <taxon>Pseudomonadota</taxon>
        <taxon>Alphaproteobacteria</taxon>
        <taxon>Hyphomicrobiales</taxon>
        <taxon>Phyllobacteriaceae</taxon>
        <taxon>Tianweitania</taxon>
    </lineage>
</organism>
<dbReference type="InterPro" id="IPR029041">
    <property type="entry name" value="FAD-linked_oxidoreductase-like"/>
</dbReference>
<comment type="cofactor">
    <cofactor evidence="1 9">
        <name>FAD</name>
        <dbReference type="ChEBI" id="CHEBI:57692"/>
    </cofactor>
</comment>
<dbReference type="GO" id="GO:0035999">
    <property type="term" value="P:tetrahydrofolate interconversion"/>
    <property type="evidence" value="ECO:0007669"/>
    <property type="project" value="UniProtKB-UniPathway"/>
</dbReference>
<evidence type="ECO:0000256" key="6">
    <source>
        <dbReference type="ARBA" id="ARBA00023002"/>
    </source>
</evidence>
<keyword evidence="4 9" id="KW-0285">Flavoprotein</keyword>
<evidence type="ECO:0000256" key="2">
    <source>
        <dbReference type="ARBA" id="ARBA00004777"/>
    </source>
</evidence>
<dbReference type="RefSeq" id="WP_189502570.1">
    <property type="nucleotide sequence ID" value="NZ_BMZQ01000001.1"/>
</dbReference>
<accession>A0A8J3DNZ4</accession>
<evidence type="ECO:0000313" key="10">
    <source>
        <dbReference type="EMBL" id="GHD10522.1"/>
    </source>
</evidence>
<dbReference type="Pfam" id="PF02219">
    <property type="entry name" value="MTHFR"/>
    <property type="match status" value="1"/>
</dbReference>
<dbReference type="GO" id="GO:0106312">
    <property type="term" value="F:methylenetetrahydrofolate reductase (NADH) activity"/>
    <property type="evidence" value="ECO:0007669"/>
    <property type="project" value="UniProtKB-EC"/>
</dbReference>
<dbReference type="InterPro" id="IPR003171">
    <property type="entry name" value="Mehydrof_redctse-like"/>
</dbReference>
<dbReference type="PANTHER" id="PTHR45754">
    <property type="entry name" value="METHYLENETETRAHYDROFOLATE REDUCTASE"/>
    <property type="match status" value="1"/>
</dbReference>
<evidence type="ECO:0000256" key="8">
    <source>
        <dbReference type="ARBA" id="ARBA00048628"/>
    </source>
</evidence>
<keyword evidence="5 9" id="KW-0274">FAD</keyword>
<proteinExistence type="inferred from homology"/>
<gene>
    <name evidence="10" type="primary">metF</name>
    <name evidence="10" type="ORF">GCM10016234_12470</name>
</gene>
<dbReference type="SUPFAM" id="SSF51730">
    <property type="entry name" value="FAD-linked oxidoreductase"/>
    <property type="match status" value="1"/>
</dbReference>
<evidence type="ECO:0000313" key="11">
    <source>
        <dbReference type="Proteomes" id="UP000630142"/>
    </source>
</evidence>